<evidence type="ECO:0000256" key="4">
    <source>
        <dbReference type="ARBA" id="ARBA00022475"/>
    </source>
</evidence>
<dbReference type="InterPro" id="IPR050901">
    <property type="entry name" value="BP-dep_ABC_trans_perm"/>
</dbReference>
<evidence type="ECO:0000256" key="7">
    <source>
        <dbReference type="ARBA" id="ARBA00022989"/>
    </source>
</evidence>
<feature type="transmembrane region" description="Helical" evidence="9">
    <location>
        <begin position="117"/>
        <end position="138"/>
    </location>
</feature>
<comment type="subcellular location">
    <subcellularLocation>
        <location evidence="1 9">Cell membrane</location>
        <topology evidence="1 9">Multi-pass membrane protein</topology>
    </subcellularLocation>
</comment>
<dbReference type="RefSeq" id="WP_146885157.1">
    <property type="nucleotide sequence ID" value="NZ_BJXB01000011.1"/>
</dbReference>
<feature type="transmembrane region" description="Helical" evidence="9">
    <location>
        <begin position="70"/>
        <end position="96"/>
    </location>
</feature>
<comment type="caution">
    <text evidence="11">The sequence shown here is derived from an EMBL/GenBank/DDBJ whole genome shotgun (WGS) entry which is preliminary data.</text>
</comment>
<dbReference type="CDD" id="cd06261">
    <property type="entry name" value="TM_PBP2"/>
    <property type="match status" value="1"/>
</dbReference>
<comment type="similarity">
    <text evidence="2">Belongs to the binding-protein-dependent transport system permease family. MalFG subfamily.</text>
</comment>
<feature type="transmembrane region" description="Helical" evidence="9">
    <location>
        <begin position="259"/>
        <end position="281"/>
    </location>
</feature>
<evidence type="ECO:0000313" key="11">
    <source>
        <dbReference type="EMBL" id="GEM47142.1"/>
    </source>
</evidence>
<feature type="transmembrane region" description="Helical" evidence="9">
    <location>
        <begin position="29"/>
        <end position="50"/>
    </location>
</feature>
<dbReference type="OrthoDB" id="9794684at2"/>
<dbReference type="PANTHER" id="PTHR32243">
    <property type="entry name" value="MALTOSE TRANSPORT SYSTEM PERMEASE-RELATED"/>
    <property type="match status" value="1"/>
</dbReference>
<dbReference type="InterPro" id="IPR000515">
    <property type="entry name" value="MetI-like"/>
</dbReference>
<keyword evidence="3 9" id="KW-0813">Transport</keyword>
<evidence type="ECO:0000259" key="10">
    <source>
        <dbReference type="PROSITE" id="PS50928"/>
    </source>
</evidence>
<keyword evidence="12" id="KW-1185">Reference proteome</keyword>
<sequence>MSGSVQKNKSQDTQFKPYVVREPSIFEKALPWIIGIGVLGFLIYLGMQLFSPEHYKPPIFPTIVRVENGWVTALTWLLGAVVLIGLIAFLTTTFLRNVRGRKNISFWAVLGDQVTHLAIWIVIFSTIYPLFYVIAASFDPRNSLYNTRPIESASVFIRSKVLPDFSQTSWENYEKLFYGIQLAPWHWGFLILAAVSLIAVLVINLYSRITSDTRSLKVPHAVITRILLGSLALLILTLTPAQFTGPDNENKFLLHIRNTLLVSGITGVMTVLLATTGGYAVARFSFPGRYQTLLTFVFLQMIPTVIGLVAVYFLLSYFDLSNTFTGLILAYSGGAIAFNIWIFKGYVEGLPISLEEAALVDGASRWQVFSQIILPLSGPMLVFIFLNQFIGTYAEFILASVVLTGVENWTVGVSLRSFTSGQFSTKWGIFAAASVVGALPIVALFYTFQQYFVGGQVAGGVKE</sequence>
<feature type="transmembrane region" description="Helical" evidence="9">
    <location>
        <begin position="185"/>
        <end position="206"/>
    </location>
</feature>
<dbReference type="PANTHER" id="PTHR32243:SF50">
    <property type="entry name" value="MALTOSE_MALTODEXTRIN TRANSPORT SYSTEM PERMEASE PROTEIN MALG"/>
    <property type="match status" value="1"/>
</dbReference>
<evidence type="ECO:0000256" key="3">
    <source>
        <dbReference type="ARBA" id="ARBA00022448"/>
    </source>
</evidence>
<dbReference type="AlphaFoldDB" id="A0A511N2S5"/>
<feature type="transmembrane region" description="Helical" evidence="9">
    <location>
        <begin position="293"/>
        <end position="315"/>
    </location>
</feature>
<dbReference type="GO" id="GO:0005886">
    <property type="term" value="C:plasma membrane"/>
    <property type="evidence" value="ECO:0007669"/>
    <property type="project" value="UniProtKB-SubCell"/>
</dbReference>
<feature type="transmembrane region" description="Helical" evidence="9">
    <location>
        <begin position="327"/>
        <end position="347"/>
    </location>
</feature>
<organism evidence="11 12">
    <name type="scientific">Deinococcus cellulosilyticus (strain DSM 18568 / NBRC 106333 / KACC 11606 / 5516J-15)</name>
    <dbReference type="NCBI Taxonomy" id="1223518"/>
    <lineage>
        <taxon>Bacteria</taxon>
        <taxon>Thermotogati</taxon>
        <taxon>Deinococcota</taxon>
        <taxon>Deinococci</taxon>
        <taxon>Deinococcales</taxon>
        <taxon>Deinococcaceae</taxon>
        <taxon>Deinococcus</taxon>
    </lineage>
</organism>
<reference evidence="11 12" key="1">
    <citation type="submission" date="2019-07" db="EMBL/GenBank/DDBJ databases">
        <title>Whole genome shotgun sequence of Deinococcus cellulosilyticus NBRC 106333.</title>
        <authorList>
            <person name="Hosoyama A."/>
            <person name="Uohara A."/>
            <person name="Ohji S."/>
            <person name="Ichikawa N."/>
        </authorList>
    </citation>
    <scope>NUCLEOTIDE SEQUENCE [LARGE SCALE GENOMIC DNA]</scope>
    <source>
        <strain evidence="11 12">NBRC 106333</strain>
    </source>
</reference>
<evidence type="ECO:0000313" key="12">
    <source>
        <dbReference type="Proteomes" id="UP000321306"/>
    </source>
</evidence>
<dbReference type="GO" id="GO:0042956">
    <property type="term" value="P:maltodextrin transmembrane transport"/>
    <property type="evidence" value="ECO:0007669"/>
    <property type="project" value="TreeGrafter"/>
</dbReference>
<evidence type="ECO:0000256" key="2">
    <source>
        <dbReference type="ARBA" id="ARBA00009047"/>
    </source>
</evidence>
<keyword evidence="6 9" id="KW-0812">Transmembrane</keyword>
<proteinExistence type="inferred from homology"/>
<feature type="transmembrane region" description="Helical" evidence="9">
    <location>
        <begin position="427"/>
        <end position="448"/>
    </location>
</feature>
<protein>
    <submittedName>
        <fullName evidence="11">Maltose ABC transporter permease</fullName>
    </submittedName>
</protein>
<dbReference type="Pfam" id="PF00528">
    <property type="entry name" value="BPD_transp_1"/>
    <property type="match status" value="1"/>
</dbReference>
<gene>
    <name evidence="11" type="ORF">DC3_27770</name>
</gene>
<dbReference type="Proteomes" id="UP000321306">
    <property type="component" value="Unassembled WGS sequence"/>
</dbReference>
<feature type="transmembrane region" description="Helical" evidence="9">
    <location>
        <begin position="218"/>
        <end position="239"/>
    </location>
</feature>
<dbReference type="PROSITE" id="PS50928">
    <property type="entry name" value="ABC_TM1"/>
    <property type="match status" value="1"/>
</dbReference>
<evidence type="ECO:0000256" key="8">
    <source>
        <dbReference type="ARBA" id="ARBA00023136"/>
    </source>
</evidence>
<accession>A0A511N2S5</accession>
<evidence type="ECO:0000256" key="1">
    <source>
        <dbReference type="ARBA" id="ARBA00004651"/>
    </source>
</evidence>
<feature type="transmembrane region" description="Helical" evidence="9">
    <location>
        <begin position="396"/>
        <end position="415"/>
    </location>
</feature>
<keyword evidence="8 9" id="KW-0472">Membrane</keyword>
<dbReference type="Gene3D" id="1.10.3720.10">
    <property type="entry name" value="MetI-like"/>
    <property type="match status" value="1"/>
</dbReference>
<keyword evidence="5" id="KW-0762">Sugar transport</keyword>
<dbReference type="InterPro" id="IPR035906">
    <property type="entry name" value="MetI-like_sf"/>
</dbReference>
<name>A0A511N2S5_DEIC1</name>
<dbReference type="GO" id="GO:0015423">
    <property type="term" value="F:ABC-type maltose transporter activity"/>
    <property type="evidence" value="ECO:0007669"/>
    <property type="project" value="TreeGrafter"/>
</dbReference>
<evidence type="ECO:0000256" key="5">
    <source>
        <dbReference type="ARBA" id="ARBA00022597"/>
    </source>
</evidence>
<feature type="domain" description="ABC transmembrane type-1" evidence="10">
    <location>
        <begin position="256"/>
        <end position="448"/>
    </location>
</feature>
<feature type="transmembrane region" description="Helical" evidence="9">
    <location>
        <begin position="368"/>
        <end position="390"/>
    </location>
</feature>
<dbReference type="EMBL" id="BJXB01000011">
    <property type="protein sequence ID" value="GEM47142.1"/>
    <property type="molecule type" value="Genomic_DNA"/>
</dbReference>
<evidence type="ECO:0000256" key="9">
    <source>
        <dbReference type="RuleBase" id="RU363032"/>
    </source>
</evidence>
<evidence type="ECO:0000256" key="6">
    <source>
        <dbReference type="ARBA" id="ARBA00022692"/>
    </source>
</evidence>
<keyword evidence="4" id="KW-1003">Cell membrane</keyword>
<keyword evidence="7 9" id="KW-1133">Transmembrane helix</keyword>
<dbReference type="SUPFAM" id="SSF161098">
    <property type="entry name" value="MetI-like"/>
    <property type="match status" value="1"/>
</dbReference>